<sequence>MFGVVRESLSQHSDWLTEFADKVAQIGEKGGGVEFGTETFGLVGQMFATEARQTSQQAAEEIKTFSERTKTLGDEVSACGQDYASTDDQNAQCLGQIQW</sequence>
<evidence type="ECO:0008006" key="3">
    <source>
        <dbReference type="Google" id="ProtNLM"/>
    </source>
</evidence>
<reference evidence="2" key="1">
    <citation type="submission" date="2019-11" db="EMBL/GenBank/DDBJ databases">
        <title>The complete genome sequence of Saccharopolyspora sp. E2A.</title>
        <authorList>
            <person name="Zhang G."/>
        </authorList>
    </citation>
    <scope>NUCLEOTIDE SEQUENCE [LARGE SCALE GENOMIC DNA]</scope>
    <source>
        <strain evidence="2">E2A</strain>
    </source>
</reference>
<protein>
    <recommendedName>
        <fullName evidence="3">ESX-1 secretion-associated protein</fullName>
    </recommendedName>
</protein>
<evidence type="ECO:0000313" key="1">
    <source>
        <dbReference type="EMBL" id="QGK70894.1"/>
    </source>
</evidence>
<proteinExistence type="predicted"/>
<dbReference type="Proteomes" id="UP000371041">
    <property type="component" value="Chromosome"/>
</dbReference>
<organism evidence="1 2">
    <name type="scientific">Allosaccharopolyspora coralli</name>
    <dbReference type="NCBI Taxonomy" id="2665642"/>
    <lineage>
        <taxon>Bacteria</taxon>
        <taxon>Bacillati</taxon>
        <taxon>Actinomycetota</taxon>
        <taxon>Actinomycetes</taxon>
        <taxon>Pseudonocardiales</taxon>
        <taxon>Pseudonocardiaceae</taxon>
        <taxon>Allosaccharopolyspora</taxon>
    </lineage>
</organism>
<name>A0A5Q3QCC8_9PSEU</name>
<accession>A0A5Q3QCC8</accession>
<gene>
    <name evidence="1" type="ORF">GIY23_16455</name>
</gene>
<dbReference type="KEGG" id="sace:GIY23_16455"/>
<dbReference type="AlphaFoldDB" id="A0A5Q3QCC8"/>
<dbReference type="EMBL" id="CP045929">
    <property type="protein sequence ID" value="QGK70894.1"/>
    <property type="molecule type" value="Genomic_DNA"/>
</dbReference>
<evidence type="ECO:0000313" key="2">
    <source>
        <dbReference type="Proteomes" id="UP000371041"/>
    </source>
</evidence>
<keyword evidence="2" id="KW-1185">Reference proteome</keyword>